<feature type="transmembrane region" description="Helical" evidence="1">
    <location>
        <begin position="358"/>
        <end position="377"/>
    </location>
</feature>
<dbReference type="EMBL" id="CP060633">
    <property type="protein sequence ID" value="QNM02134.1"/>
    <property type="molecule type" value="Genomic_DNA"/>
</dbReference>
<feature type="transmembrane region" description="Helical" evidence="1">
    <location>
        <begin position="86"/>
        <end position="108"/>
    </location>
</feature>
<organism evidence="2 3">
    <name type="scientific">Simiaoa sunii</name>
    <dbReference type="NCBI Taxonomy" id="2763672"/>
    <lineage>
        <taxon>Bacteria</taxon>
        <taxon>Bacillati</taxon>
        <taxon>Bacillota</taxon>
        <taxon>Clostridia</taxon>
        <taxon>Lachnospirales</taxon>
        <taxon>Lachnospiraceae</taxon>
        <taxon>Simiaoa</taxon>
    </lineage>
</organism>
<evidence type="ECO:0000313" key="3">
    <source>
        <dbReference type="Proteomes" id="UP000515981"/>
    </source>
</evidence>
<proteinExistence type="predicted"/>
<evidence type="ECO:0000313" key="2">
    <source>
        <dbReference type="EMBL" id="QNM02134.1"/>
    </source>
</evidence>
<keyword evidence="1" id="KW-0472">Membrane</keyword>
<feature type="transmembrane region" description="Helical" evidence="1">
    <location>
        <begin position="25"/>
        <end position="43"/>
    </location>
</feature>
<keyword evidence="2" id="KW-0808">Transferase</keyword>
<feature type="transmembrane region" description="Helical" evidence="1">
    <location>
        <begin position="426"/>
        <end position="445"/>
    </location>
</feature>
<name>A0A7G9FUA2_9FIRM</name>
<reference evidence="2 3" key="1">
    <citation type="submission" date="2020-08" db="EMBL/GenBank/DDBJ databases">
        <authorList>
            <person name="Liu C."/>
            <person name="Sun Q."/>
        </authorList>
    </citation>
    <scope>NUCLEOTIDE SEQUENCE [LARGE SCALE GENOMIC DNA]</scope>
    <source>
        <strain evidence="2 3">NSJ-8</strain>
    </source>
</reference>
<dbReference type="InterPro" id="IPR025686">
    <property type="entry name" value="Glucos_trans_II"/>
</dbReference>
<dbReference type="RefSeq" id="WP_249325923.1">
    <property type="nucleotide sequence ID" value="NZ_CP060633.1"/>
</dbReference>
<dbReference type="AlphaFoldDB" id="A0A7G9FUA2"/>
<keyword evidence="1" id="KW-1133">Transmembrane helix</keyword>
<sequence length="606" mass="68113">MEKYRETKTTADWNGMLHKLCGNRLYMGILLLTAGCAYGYKVTNVTIGIDDTPSLYYFEEGLIAIVGRWVLFLLNKVISLAEFAPFVTDFAAVLLLTAAAIVWSALFYSVFGEKIPMTGYAYFAAVFVSCPLISEVFTYFLHNGIAIGYLSCAVSLCCMREWQLSIRKQRKGSGLGEKPDCPAVTKLAAAAVFLWIAMGCYESFMILWLAGLLLLLLAERICMETVCCSRRTKKSEKSRPENSTVKHCGMEAGIFAVLAAGAAAALLAIILRSLMIAVVTKVFHLEYLQGEAVQRSVTEMLGWMVQTGAFGELIMILKRTFVLYGVFAYAYLPIRIFVLSAVVITVVTLVRVIRGRDLWALILLPTAYLAAFSLLFIEGKATLYRSAQFLPIFCGYGVLLFVYAVWKVTAWWERKTQKSQNSRICRGVRGIAILVLAVIVWNQCMDMTKWFYIDKQKYDAAVQTVDQIALDLERDFDTSKPVIFTGNYEIPYSIVKDAYVSYGDSKYYKMKRLTDLIDPDLLDKYNRGSKGVWVAQTPALSVIDWGRYAFDSDAELVKFFAMHGHSLVACGDIDRYAEAEEESLKLPEYPQDGYIVDKGDYIIVHF</sequence>
<dbReference type="Proteomes" id="UP000515981">
    <property type="component" value="Chromosome"/>
</dbReference>
<keyword evidence="1" id="KW-0812">Transmembrane</keyword>
<feature type="transmembrane region" description="Helical" evidence="1">
    <location>
        <begin position="120"/>
        <end position="140"/>
    </location>
</feature>
<dbReference type="Pfam" id="PF14264">
    <property type="entry name" value="Glucos_trans_II"/>
    <property type="match status" value="1"/>
</dbReference>
<evidence type="ECO:0000256" key="1">
    <source>
        <dbReference type="SAM" id="Phobius"/>
    </source>
</evidence>
<feature type="transmembrane region" description="Helical" evidence="1">
    <location>
        <begin position="389"/>
        <end position="406"/>
    </location>
</feature>
<accession>A0A7G9FUA2</accession>
<dbReference type="KEGG" id="ssun:H9Q77_13815"/>
<dbReference type="GO" id="GO:0016740">
    <property type="term" value="F:transferase activity"/>
    <property type="evidence" value="ECO:0007669"/>
    <property type="project" value="UniProtKB-KW"/>
</dbReference>
<keyword evidence="3" id="KW-1185">Reference proteome</keyword>
<feature type="transmembrane region" description="Helical" evidence="1">
    <location>
        <begin position="248"/>
        <end position="280"/>
    </location>
</feature>
<protein>
    <submittedName>
        <fullName evidence="2">Glucosyltransferase domain-containing protein</fullName>
    </submittedName>
</protein>
<feature type="transmembrane region" description="Helical" evidence="1">
    <location>
        <begin position="205"/>
        <end position="227"/>
    </location>
</feature>
<gene>
    <name evidence="2" type="ORF">H9Q77_13815</name>
</gene>
<feature type="transmembrane region" description="Helical" evidence="1">
    <location>
        <begin position="329"/>
        <end position="352"/>
    </location>
</feature>